<protein>
    <submittedName>
        <fullName evidence="5">TRAP transporter substrate-binding protein DctP</fullName>
    </submittedName>
</protein>
<dbReference type="PANTHER" id="PTHR33376:SF5">
    <property type="entry name" value="EXTRACYTOPLASMIC SOLUTE RECEPTOR PROTEIN"/>
    <property type="match status" value="1"/>
</dbReference>
<organism evidence="5 6">
    <name type="scientific">Thalassovita aquimarina</name>
    <dbReference type="NCBI Taxonomy" id="2785917"/>
    <lineage>
        <taxon>Bacteria</taxon>
        <taxon>Pseudomonadati</taxon>
        <taxon>Pseudomonadota</taxon>
        <taxon>Alphaproteobacteria</taxon>
        <taxon>Rhodobacterales</taxon>
        <taxon>Roseobacteraceae</taxon>
        <taxon>Thalassovita</taxon>
    </lineage>
</organism>
<dbReference type="Pfam" id="PF03480">
    <property type="entry name" value="DctP"/>
    <property type="match status" value="1"/>
</dbReference>
<sequence length="323" mass="35601">MTYRFSALLPAAALALAGSVQGASAEEAVLRAISAFQASTVFYDPFQLFVDRVNANGEGLVKIEVIGGPDAMPPFEIGNALRSGIVDLANTTAVYHANLVPEGLAMTLTNRPMSELRENGGYALLDQIHKDKAKLHWLGRLSENIQYHIYLSDYPENLDFGGLKVRSAPTYQAFFNGLGITPVQTAPGEVFTALERNTIDGYAWPSIGLFDLGWQEKTAARIEPGFFQVETGVYFSDKSWQALSEEQQDFLTEQMLELEAENGRFTELAKTDFARQEEEGIRAYELPAEEAAEFTAMSLEQGWKPVLAASPENGAKLRDLFVK</sequence>
<dbReference type="NCBIfam" id="NF037995">
    <property type="entry name" value="TRAP_S1"/>
    <property type="match status" value="1"/>
</dbReference>
<comment type="caution">
    <text evidence="5">The sequence shown here is derived from an EMBL/GenBank/DDBJ whole genome shotgun (WGS) entry which is preliminary data.</text>
</comment>
<evidence type="ECO:0000256" key="4">
    <source>
        <dbReference type="SAM" id="SignalP"/>
    </source>
</evidence>
<evidence type="ECO:0000256" key="2">
    <source>
        <dbReference type="ARBA" id="ARBA00022729"/>
    </source>
</evidence>
<keyword evidence="6" id="KW-1185">Reference proteome</keyword>
<reference evidence="5 6" key="1">
    <citation type="journal article" date="2021" name="Arch. Microbiol.">
        <title>Thalassobius aquimarinus sp. nov., isolated from the Sea of Japan seashore.</title>
        <authorList>
            <person name="Kurilenko V.V."/>
            <person name="Romanenko L.A."/>
            <person name="Chernysheva N.Y."/>
            <person name="Velansky P.V."/>
            <person name="Tekutyeva L.A."/>
            <person name="Isaeva M.P."/>
            <person name="Mikhailov V.V."/>
        </authorList>
    </citation>
    <scope>NUCLEOTIDE SEQUENCE [LARGE SCALE GENOMIC DNA]</scope>
    <source>
        <strain evidence="5 6">KMM 8518</strain>
    </source>
</reference>
<keyword evidence="3" id="KW-0574">Periplasm</keyword>
<dbReference type="InterPro" id="IPR038404">
    <property type="entry name" value="TRAP_DctP_sf"/>
</dbReference>
<dbReference type="InterPro" id="IPR018389">
    <property type="entry name" value="DctP_fam"/>
</dbReference>
<dbReference type="Proteomes" id="UP001195941">
    <property type="component" value="Unassembled WGS sequence"/>
</dbReference>
<evidence type="ECO:0000313" key="6">
    <source>
        <dbReference type="Proteomes" id="UP001195941"/>
    </source>
</evidence>
<dbReference type="PANTHER" id="PTHR33376">
    <property type="match status" value="1"/>
</dbReference>
<evidence type="ECO:0000256" key="1">
    <source>
        <dbReference type="ARBA" id="ARBA00004418"/>
    </source>
</evidence>
<name>A0ABS5HQT9_9RHOB</name>
<feature type="signal peptide" evidence="4">
    <location>
        <begin position="1"/>
        <end position="22"/>
    </location>
</feature>
<dbReference type="RefSeq" id="WP_212700846.1">
    <property type="nucleotide sequence ID" value="NZ_JADMKU010000006.1"/>
</dbReference>
<comment type="subcellular location">
    <subcellularLocation>
        <location evidence="1">Periplasm</location>
    </subcellularLocation>
</comment>
<feature type="chain" id="PRO_5047094338" evidence="4">
    <location>
        <begin position="23"/>
        <end position="323"/>
    </location>
</feature>
<dbReference type="Gene3D" id="3.40.190.170">
    <property type="entry name" value="Bacterial extracellular solute-binding protein, family 7"/>
    <property type="match status" value="1"/>
</dbReference>
<keyword evidence="2 4" id="KW-0732">Signal</keyword>
<evidence type="ECO:0000313" key="5">
    <source>
        <dbReference type="EMBL" id="MBR9651330.1"/>
    </source>
</evidence>
<accession>A0ABS5HQT9</accession>
<proteinExistence type="predicted"/>
<dbReference type="EMBL" id="JADMKU010000006">
    <property type="protein sequence ID" value="MBR9651330.1"/>
    <property type="molecule type" value="Genomic_DNA"/>
</dbReference>
<gene>
    <name evidence="5" type="primary">dctP</name>
    <name evidence="5" type="ORF">IT775_09365</name>
</gene>
<evidence type="ECO:0000256" key="3">
    <source>
        <dbReference type="ARBA" id="ARBA00022764"/>
    </source>
</evidence>